<dbReference type="STRING" id="348780.NP_1336A"/>
<dbReference type="AlphaFoldDB" id="A0A1U7EUT8"/>
<dbReference type="KEGG" id="nph:NP_1336A"/>
<dbReference type="RefSeq" id="WP_011322394.1">
    <property type="nucleotide sequence ID" value="NC_007426.1"/>
</dbReference>
<dbReference type="EnsemblBacteria" id="CAI48759">
    <property type="protein sequence ID" value="CAI48759"/>
    <property type="gene ID" value="NP_1336A"/>
</dbReference>
<proteinExistence type="predicted"/>
<name>A0A1U7EUT8_NATPD</name>
<reference evidence="2 3" key="1">
    <citation type="journal article" date="2005" name="Genome Res.">
        <title>Living with two extremes: conclusions from the genome sequence of Natronomonas pharaonis.</title>
        <authorList>
            <person name="Falb M."/>
            <person name="Pfeiffer F."/>
            <person name="Palm P."/>
            <person name="Rodewald K."/>
            <person name="Hickmann V."/>
            <person name="Tittor J."/>
            <person name="Oesterhelt D."/>
        </authorList>
    </citation>
    <scope>NUCLEOTIDE SEQUENCE [LARGE SCALE GENOMIC DNA]</scope>
    <source>
        <strain evidence="3">ATCC 35678 / DSM 2160 / CIP 103997 / JCM 8858 / NBRC 14720 / NCIMB 2260 / Gabara</strain>
    </source>
</reference>
<evidence type="ECO:0000256" key="1">
    <source>
        <dbReference type="SAM" id="MobiDB-lite"/>
    </source>
</evidence>
<organism evidence="2 3">
    <name type="scientific">Natronomonas pharaonis (strain ATCC 35678 / DSM 2160 / CIP 103997 / JCM 8858 / NBRC 14720 / NCIMB 2260 / Gabara)</name>
    <name type="common">Halobacterium pharaonis</name>
    <dbReference type="NCBI Taxonomy" id="348780"/>
    <lineage>
        <taxon>Archaea</taxon>
        <taxon>Methanobacteriati</taxon>
        <taxon>Methanobacteriota</taxon>
        <taxon>Stenosarchaea group</taxon>
        <taxon>Halobacteria</taxon>
        <taxon>Halobacteriales</taxon>
        <taxon>Natronomonadaceae</taxon>
        <taxon>Natronomonas</taxon>
    </lineage>
</organism>
<dbReference type="eggNOG" id="arCOG10332">
    <property type="taxonomic scope" value="Archaea"/>
</dbReference>
<sequence length="241" mass="27649">MTENTPWKRLRGVAALSVQRAGAPLRQRVPFGLLRRGHRLLRRAAPRHWTSADPFSVVAVDPSRITHSILETAPKHPQWGRTVGGRWDVDTAPFADRPVAVAVRQHVDEGVPWAETELRTAFRRQLDRFGTAWGHTSMDGFETRCRTVRRLYESIRDDGYRRQEELPGGVPVLDEINVDIGRNGELLWRGYGQHRLAIAKTLHLDAVPVFVHRRHREWERKRRRGDVAATHPDAGHRSRCS</sequence>
<protein>
    <submittedName>
        <fullName evidence="2">Uncharacterized protein</fullName>
    </submittedName>
</protein>
<evidence type="ECO:0000313" key="3">
    <source>
        <dbReference type="Proteomes" id="UP000002698"/>
    </source>
</evidence>
<accession>A0A1U7EUT8</accession>
<keyword evidence="3" id="KW-1185">Reference proteome</keyword>
<gene>
    <name evidence="2" type="ordered locus">NP_1336A</name>
</gene>
<evidence type="ECO:0000313" key="2">
    <source>
        <dbReference type="EMBL" id="CAI48759.2"/>
    </source>
</evidence>
<dbReference type="HOGENOM" id="CLU_1140592_0_0_2"/>
<feature type="region of interest" description="Disordered" evidence="1">
    <location>
        <begin position="221"/>
        <end position="241"/>
    </location>
</feature>
<dbReference type="Proteomes" id="UP000002698">
    <property type="component" value="Chromosome"/>
</dbReference>
<dbReference type="GeneID" id="3701117"/>
<dbReference type="OrthoDB" id="197906at2157"/>
<dbReference type="EMBL" id="CR936257">
    <property type="protein sequence ID" value="CAI48759.2"/>
    <property type="molecule type" value="Genomic_DNA"/>
</dbReference>